<keyword evidence="7" id="KW-1185">Reference proteome</keyword>
<dbReference type="InterPro" id="IPR036388">
    <property type="entry name" value="WH-like_DNA-bd_sf"/>
</dbReference>
<keyword evidence="3" id="KW-0238">DNA-binding</keyword>
<organism evidence="6 7">
    <name type="scientific">Marinobacter azerbaijanicus</name>
    <dbReference type="NCBI Taxonomy" id="3050455"/>
    <lineage>
        <taxon>Bacteria</taxon>
        <taxon>Pseudomonadati</taxon>
        <taxon>Pseudomonadota</taxon>
        <taxon>Gammaproteobacteria</taxon>
        <taxon>Pseudomonadales</taxon>
        <taxon>Marinobacteraceae</taxon>
        <taxon>Marinobacter</taxon>
    </lineage>
</organism>
<evidence type="ECO:0000256" key="2">
    <source>
        <dbReference type="ARBA" id="ARBA00023015"/>
    </source>
</evidence>
<sequence>MHNTFGMQVFVYVVEKGSFSAVAKELELTPSAVSKQISRLETELGTRLMNRSTHDLCLTEAGKVYYGHCLRIIREMDLASEAIHEMNTTLSGTLKLHVTPGIGRQIVLPALTEFIKKYNNLSVKLSVQPARVDVINRGFDLSIRSSNSDYVKLSTTSVDCVMLAPLTYRVCASPEYFRRFGRPKKPMELSQHQCLIYDAQPSPEKWWFINNGEWYHVNVGGRFHANEWSSINSAAVEGIGIARLLMQNSNSPDPSLETLFEDETLSDRAVWAFHPRARSMPKKVKKFIDFMTKRLRE</sequence>
<dbReference type="InterPro" id="IPR058163">
    <property type="entry name" value="LysR-type_TF_proteobact-type"/>
</dbReference>
<dbReference type="SUPFAM" id="SSF46785">
    <property type="entry name" value="Winged helix' DNA-binding domain"/>
    <property type="match status" value="1"/>
</dbReference>
<evidence type="ECO:0000256" key="1">
    <source>
        <dbReference type="ARBA" id="ARBA00009437"/>
    </source>
</evidence>
<dbReference type="PANTHER" id="PTHR30537:SF66">
    <property type="entry name" value="IRON-REGULATED VIRULENCE REGULATORY PROTEIN IRGB"/>
    <property type="match status" value="1"/>
</dbReference>
<dbReference type="Pfam" id="PF03466">
    <property type="entry name" value="LysR_substrate"/>
    <property type="match status" value="1"/>
</dbReference>
<dbReference type="PRINTS" id="PR00039">
    <property type="entry name" value="HTHLYSR"/>
</dbReference>
<evidence type="ECO:0000256" key="3">
    <source>
        <dbReference type="ARBA" id="ARBA00023125"/>
    </source>
</evidence>
<comment type="caution">
    <text evidence="6">The sequence shown here is derived from an EMBL/GenBank/DDBJ whole genome shotgun (WGS) entry which is preliminary data.</text>
</comment>
<keyword evidence="2" id="KW-0805">Transcription regulation</keyword>
<dbReference type="InterPro" id="IPR005119">
    <property type="entry name" value="LysR_subst-bd"/>
</dbReference>
<dbReference type="PANTHER" id="PTHR30537">
    <property type="entry name" value="HTH-TYPE TRANSCRIPTIONAL REGULATOR"/>
    <property type="match status" value="1"/>
</dbReference>
<proteinExistence type="inferred from homology"/>
<evidence type="ECO:0000256" key="4">
    <source>
        <dbReference type="ARBA" id="ARBA00023163"/>
    </source>
</evidence>
<dbReference type="Gene3D" id="1.10.10.10">
    <property type="entry name" value="Winged helix-like DNA-binding domain superfamily/Winged helix DNA-binding domain"/>
    <property type="match status" value="1"/>
</dbReference>
<gene>
    <name evidence="6" type="ORF">QPM17_18930</name>
</gene>
<dbReference type="Proteomes" id="UP001227964">
    <property type="component" value="Unassembled WGS sequence"/>
</dbReference>
<name>A0ABT7IGB9_9GAMM</name>
<keyword evidence="4" id="KW-0804">Transcription</keyword>
<reference evidence="6 7" key="1">
    <citation type="submission" date="2023-06" db="EMBL/GenBank/DDBJ databases">
        <title>Marinobacter azerbaijanicus a moderately halophilic, isolated from Urmia Lake in Azerbaijan region of Iran.</title>
        <authorList>
            <person name="Sanchez-Porro C."/>
            <person name="Aghdam E.M."/>
            <person name="Saheb S.M."/>
            <person name="Tarhriz V."/>
            <person name="Kazemi E."/>
            <person name="Ammozegar M.A."/>
            <person name="Ventosa A."/>
            <person name="Hejazi M.S."/>
        </authorList>
    </citation>
    <scope>NUCLEOTIDE SEQUENCE [LARGE SCALE GENOMIC DNA]</scope>
    <source>
        <strain evidence="6 7">TBZ242</strain>
    </source>
</reference>
<dbReference type="PROSITE" id="PS50931">
    <property type="entry name" value="HTH_LYSR"/>
    <property type="match status" value="1"/>
</dbReference>
<evidence type="ECO:0000313" key="6">
    <source>
        <dbReference type="EMBL" id="MDL0433219.1"/>
    </source>
</evidence>
<dbReference type="SUPFAM" id="SSF53850">
    <property type="entry name" value="Periplasmic binding protein-like II"/>
    <property type="match status" value="1"/>
</dbReference>
<dbReference type="InterPro" id="IPR000847">
    <property type="entry name" value="LysR_HTH_N"/>
</dbReference>
<dbReference type="Gene3D" id="3.40.190.290">
    <property type="match status" value="1"/>
</dbReference>
<dbReference type="Pfam" id="PF00126">
    <property type="entry name" value="HTH_1"/>
    <property type="match status" value="1"/>
</dbReference>
<evidence type="ECO:0000313" key="7">
    <source>
        <dbReference type="Proteomes" id="UP001227964"/>
    </source>
</evidence>
<feature type="domain" description="HTH lysR-type" evidence="5">
    <location>
        <begin position="7"/>
        <end position="59"/>
    </location>
</feature>
<accession>A0ABT7IGB9</accession>
<dbReference type="InterPro" id="IPR036390">
    <property type="entry name" value="WH_DNA-bd_sf"/>
</dbReference>
<dbReference type="EMBL" id="JASSVS010000012">
    <property type="protein sequence ID" value="MDL0433219.1"/>
    <property type="molecule type" value="Genomic_DNA"/>
</dbReference>
<comment type="similarity">
    <text evidence="1">Belongs to the LysR transcriptional regulatory family.</text>
</comment>
<dbReference type="CDD" id="cd08422">
    <property type="entry name" value="PBP2_CrgA_like"/>
    <property type="match status" value="1"/>
</dbReference>
<dbReference type="RefSeq" id="WP_285392846.1">
    <property type="nucleotide sequence ID" value="NZ_JASSVS010000012.1"/>
</dbReference>
<evidence type="ECO:0000259" key="5">
    <source>
        <dbReference type="PROSITE" id="PS50931"/>
    </source>
</evidence>
<protein>
    <submittedName>
        <fullName evidence="6">LysR family transcriptional regulator</fullName>
    </submittedName>
</protein>